<keyword evidence="2" id="KW-1185">Reference proteome</keyword>
<dbReference type="RefSeq" id="WP_013768936.1">
    <property type="nucleotide sequence ID" value="NC_015511.1"/>
</dbReference>
<accession>F4L7R1</accession>
<organism evidence="1 2">
    <name type="scientific">Haliscomenobacter hydrossis (strain ATCC 27775 / DSM 1100 / LMG 10767 / O)</name>
    <dbReference type="NCBI Taxonomy" id="760192"/>
    <lineage>
        <taxon>Bacteria</taxon>
        <taxon>Pseudomonadati</taxon>
        <taxon>Bacteroidota</taxon>
        <taxon>Saprospiria</taxon>
        <taxon>Saprospirales</taxon>
        <taxon>Haliscomenobacteraceae</taxon>
        <taxon>Haliscomenobacter</taxon>
    </lineage>
</organism>
<name>F4L7R1_HALH1</name>
<reference evidence="1 2" key="1">
    <citation type="journal article" date="2011" name="Stand. Genomic Sci.">
        <title>Complete genome sequence of Haliscomenobacter hydrossis type strain (O).</title>
        <authorList>
            <consortium name="US DOE Joint Genome Institute (JGI-PGF)"/>
            <person name="Daligault H."/>
            <person name="Lapidus A."/>
            <person name="Zeytun A."/>
            <person name="Nolan M."/>
            <person name="Lucas S."/>
            <person name="Del Rio T.G."/>
            <person name="Tice H."/>
            <person name="Cheng J.F."/>
            <person name="Tapia R."/>
            <person name="Han C."/>
            <person name="Goodwin L."/>
            <person name="Pitluck S."/>
            <person name="Liolios K."/>
            <person name="Pagani I."/>
            <person name="Ivanova N."/>
            <person name="Huntemann M."/>
            <person name="Mavromatis K."/>
            <person name="Mikhailova N."/>
            <person name="Pati A."/>
            <person name="Chen A."/>
            <person name="Palaniappan K."/>
            <person name="Land M."/>
            <person name="Hauser L."/>
            <person name="Brambilla E.M."/>
            <person name="Rohde M."/>
            <person name="Verbarg S."/>
            <person name="Goker M."/>
            <person name="Bristow J."/>
            <person name="Eisen J.A."/>
            <person name="Markowitz V."/>
            <person name="Hugenholtz P."/>
            <person name="Kyrpides N.C."/>
            <person name="Klenk H.P."/>
            <person name="Woyke T."/>
        </authorList>
    </citation>
    <scope>NUCLEOTIDE SEQUENCE [LARGE SCALE GENOMIC DNA]</scope>
    <source>
        <strain evidence="2">ATCC 27775 / DSM 1100 / LMG 10767 / O</strain>
        <plasmid evidence="2">Plasmid pHALHY01</plasmid>
    </source>
</reference>
<geneLocation type="plasmid" evidence="1 2">
    <name>pHALHY01</name>
</geneLocation>
<protein>
    <submittedName>
        <fullName evidence="1">Uncharacterized protein</fullName>
    </submittedName>
</protein>
<dbReference type="EMBL" id="CP002692">
    <property type="protein sequence ID" value="AEE54419.1"/>
    <property type="molecule type" value="Genomic_DNA"/>
</dbReference>
<reference key="2">
    <citation type="submission" date="2011-04" db="EMBL/GenBank/DDBJ databases">
        <title>Complete sequence of plasmid 1 of Haliscomenobacter hydrossis DSM 1100.</title>
        <authorList>
            <consortium name="US DOE Joint Genome Institute (JGI-PGF)"/>
            <person name="Lucas S."/>
            <person name="Han J."/>
            <person name="Lapidus A."/>
            <person name="Bruce D."/>
            <person name="Goodwin L."/>
            <person name="Pitluck S."/>
            <person name="Peters L."/>
            <person name="Kyrpides N."/>
            <person name="Mavromatis K."/>
            <person name="Ivanova N."/>
            <person name="Ovchinnikova G."/>
            <person name="Pagani I."/>
            <person name="Daligault H."/>
            <person name="Detter J.C."/>
            <person name="Han C."/>
            <person name="Land M."/>
            <person name="Hauser L."/>
            <person name="Markowitz V."/>
            <person name="Cheng J.-F."/>
            <person name="Hugenholtz P."/>
            <person name="Woyke T."/>
            <person name="Wu D."/>
            <person name="Verbarg S."/>
            <person name="Frueling A."/>
            <person name="Brambilla E."/>
            <person name="Klenk H.-P."/>
            <person name="Eisen J.A."/>
        </authorList>
    </citation>
    <scope>NUCLEOTIDE SEQUENCE</scope>
    <source>
        <strain>DSM 1100</strain>
    </source>
</reference>
<dbReference type="KEGG" id="hhy:Halhy_6603"/>
<gene>
    <name evidence="1" type="ordered locus">Halhy_6603</name>
</gene>
<dbReference type="AlphaFoldDB" id="F4L7R1"/>
<evidence type="ECO:0000313" key="1">
    <source>
        <dbReference type="EMBL" id="AEE54419.1"/>
    </source>
</evidence>
<evidence type="ECO:0000313" key="2">
    <source>
        <dbReference type="Proteomes" id="UP000008461"/>
    </source>
</evidence>
<keyword evidence="1" id="KW-0614">Plasmid</keyword>
<dbReference type="Proteomes" id="UP000008461">
    <property type="component" value="Plasmid pHALHY01"/>
</dbReference>
<dbReference type="HOGENOM" id="CLU_3062137_0_0_10"/>
<sequence length="53" mass="5548">MNTIFFLFLQLLLTGNQTSISASTTSTATPSTAESSGRTKIGSLDLTLSRIGP</sequence>
<proteinExistence type="predicted"/>